<evidence type="ECO:0000259" key="4">
    <source>
        <dbReference type="PROSITE" id="PS51898"/>
    </source>
</evidence>
<dbReference type="InterPro" id="IPR050090">
    <property type="entry name" value="Tyrosine_recombinase_XerCD"/>
</dbReference>
<keyword evidence="2" id="KW-0238">DNA-binding</keyword>
<gene>
    <name evidence="5" type="ORF">D2V05_14445</name>
    <name evidence="6" type="ORF">FQ017_14315</name>
</gene>
<evidence type="ECO:0000256" key="1">
    <source>
        <dbReference type="ARBA" id="ARBA00008857"/>
    </source>
</evidence>
<dbReference type="GO" id="GO:0015074">
    <property type="term" value="P:DNA integration"/>
    <property type="evidence" value="ECO:0007669"/>
    <property type="project" value="InterPro"/>
</dbReference>
<dbReference type="InterPro" id="IPR002104">
    <property type="entry name" value="Integrase_catalytic"/>
</dbReference>
<dbReference type="Proteomes" id="UP000321621">
    <property type="component" value="Unassembled WGS sequence"/>
</dbReference>
<comment type="caution">
    <text evidence="5">The sequence shown here is derived from an EMBL/GenBank/DDBJ whole genome shotgun (WGS) entry which is preliminary data.</text>
</comment>
<organism evidence="5 7">
    <name type="scientific">Flagellimonas pelagia</name>
    <dbReference type="NCBI Taxonomy" id="2306998"/>
    <lineage>
        <taxon>Bacteria</taxon>
        <taxon>Pseudomonadati</taxon>
        <taxon>Bacteroidota</taxon>
        <taxon>Flavobacteriia</taxon>
        <taxon>Flavobacteriales</taxon>
        <taxon>Flavobacteriaceae</taxon>
        <taxon>Flagellimonas</taxon>
    </lineage>
</organism>
<dbReference type="EMBL" id="VNWK01000033">
    <property type="protein sequence ID" value="TXJ92011.1"/>
    <property type="molecule type" value="Genomic_DNA"/>
</dbReference>
<dbReference type="SUPFAM" id="SSF56349">
    <property type="entry name" value="DNA breaking-rejoining enzymes"/>
    <property type="match status" value="1"/>
</dbReference>
<reference evidence="6 8" key="2">
    <citation type="submission" date="2019-07" db="EMBL/GenBank/DDBJ databases">
        <title>Draft genome of two Muricauda strains isolated from deep sea.</title>
        <authorList>
            <person name="Sun C."/>
        </authorList>
    </citation>
    <scope>NUCLEOTIDE SEQUENCE [LARGE SCALE GENOMIC DNA]</scope>
    <source>
        <strain evidence="6 8">72</strain>
    </source>
</reference>
<protein>
    <submittedName>
        <fullName evidence="5">Nicotinate-nucleotide pyrophosphorylase</fullName>
    </submittedName>
    <submittedName>
        <fullName evidence="6">Tyrosine-type recombinase/integrase</fullName>
    </submittedName>
</protein>
<evidence type="ECO:0000313" key="7">
    <source>
        <dbReference type="Proteomes" id="UP000266691"/>
    </source>
</evidence>
<dbReference type="EMBL" id="QXFI01000033">
    <property type="protein sequence ID" value="RIV42817.1"/>
    <property type="molecule type" value="Genomic_DNA"/>
</dbReference>
<evidence type="ECO:0000313" key="6">
    <source>
        <dbReference type="EMBL" id="TXJ92011.1"/>
    </source>
</evidence>
<dbReference type="InterPro" id="IPR013762">
    <property type="entry name" value="Integrase-like_cat_sf"/>
</dbReference>
<evidence type="ECO:0000256" key="2">
    <source>
        <dbReference type="ARBA" id="ARBA00023125"/>
    </source>
</evidence>
<dbReference type="RefSeq" id="WP_119648325.1">
    <property type="nucleotide sequence ID" value="NZ_QXFI01000033.1"/>
</dbReference>
<accession>A0A3A1NDT0</accession>
<proteinExistence type="inferred from homology"/>
<keyword evidence="3" id="KW-0233">DNA recombination</keyword>
<evidence type="ECO:0000313" key="5">
    <source>
        <dbReference type="EMBL" id="RIV42817.1"/>
    </source>
</evidence>
<keyword evidence="8" id="KW-1185">Reference proteome</keyword>
<dbReference type="InterPro" id="IPR011010">
    <property type="entry name" value="DNA_brk_join_enz"/>
</dbReference>
<sequence length="346" mass="40116">MSRKEVFFMDRQFKYRSVFSPYFESFMKMKDAMGYGLNKFGYTFLELDRFFLETGATDTYITSRQIAAWRATRSNDGARTLYEKYSVLSQFCRYMCHLGHECYVPRMPKRKEIDFMPYVFTHEQMGSIFRECDGLAISNCSNMSTALVAIPALIRLLYSTGARIGEALAIRNMDIDYAHDRIIITETKNKMQRMVPINPSLKEVMKQYESYRDRMPVEGLADRERSFFVTANGRPFARGTAYSWFKKVLKQCGIPHIGKQQGPRVHDIRHTCAVHSLEKMVKSGADIYCALPILSTFLGHKTIAGTEKYVRMTREIHPDIIDKENVLTSFVFPIKTETDIDYGNDY</sequence>
<name>A0A3A1NDT0_9FLAO</name>
<dbReference type="Gene3D" id="1.10.443.10">
    <property type="entry name" value="Intergrase catalytic core"/>
    <property type="match status" value="1"/>
</dbReference>
<reference evidence="5 7" key="1">
    <citation type="submission" date="2018-08" db="EMBL/GenBank/DDBJ databases">
        <title>Proposal of Muricauda 72 sp.nov. and Muricauda NH166 sp.nov., isolated from seawater.</title>
        <authorList>
            <person name="Cheng H."/>
            <person name="Wu Y.-H."/>
            <person name="Guo L.-L."/>
            <person name="Xu X.-W."/>
        </authorList>
    </citation>
    <scope>NUCLEOTIDE SEQUENCE [LARGE SCALE GENOMIC DNA]</scope>
    <source>
        <strain evidence="5 7">72</strain>
    </source>
</reference>
<dbReference type="GO" id="GO:0006310">
    <property type="term" value="P:DNA recombination"/>
    <property type="evidence" value="ECO:0007669"/>
    <property type="project" value="UniProtKB-KW"/>
</dbReference>
<dbReference type="Pfam" id="PF00589">
    <property type="entry name" value="Phage_integrase"/>
    <property type="match status" value="1"/>
</dbReference>
<feature type="domain" description="Tyr recombinase" evidence="4">
    <location>
        <begin position="115"/>
        <end position="328"/>
    </location>
</feature>
<dbReference type="PROSITE" id="PS51898">
    <property type="entry name" value="TYR_RECOMBINASE"/>
    <property type="match status" value="1"/>
</dbReference>
<dbReference type="Proteomes" id="UP000266691">
    <property type="component" value="Unassembled WGS sequence"/>
</dbReference>
<dbReference type="PANTHER" id="PTHR30349">
    <property type="entry name" value="PHAGE INTEGRASE-RELATED"/>
    <property type="match status" value="1"/>
</dbReference>
<dbReference type="AlphaFoldDB" id="A0A3A1NDT0"/>
<dbReference type="PANTHER" id="PTHR30349:SF41">
    <property type="entry name" value="INTEGRASE_RECOMBINASE PROTEIN MJ0367-RELATED"/>
    <property type="match status" value="1"/>
</dbReference>
<comment type="similarity">
    <text evidence="1">Belongs to the 'phage' integrase family.</text>
</comment>
<dbReference type="OrthoDB" id="9766545at2"/>
<dbReference type="GO" id="GO:0003677">
    <property type="term" value="F:DNA binding"/>
    <property type="evidence" value="ECO:0007669"/>
    <property type="project" value="UniProtKB-KW"/>
</dbReference>
<evidence type="ECO:0000256" key="3">
    <source>
        <dbReference type="ARBA" id="ARBA00023172"/>
    </source>
</evidence>
<evidence type="ECO:0000313" key="8">
    <source>
        <dbReference type="Proteomes" id="UP000321621"/>
    </source>
</evidence>